<dbReference type="AlphaFoldDB" id="A0A0S3RPH1"/>
<evidence type="ECO:0000313" key="1">
    <source>
        <dbReference type="EMBL" id="BAT82503.1"/>
    </source>
</evidence>
<dbReference type="Proteomes" id="UP000291084">
    <property type="component" value="Chromosome 3"/>
</dbReference>
<sequence length="72" mass="8654">MRQRLSWKKLFITFEILRSLLVLVVSFQKEFCLLVHLVLEKRCWLEQLLVRLGFRSFVAVQVNLMSYILVLV</sequence>
<accession>A0A0S3RPH1</accession>
<keyword evidence="2" id="KW-1185">Reference proteome</keyword>
<gene>
    <name evidence="1" type="primary">Vigan.03G253200</name>
    <name evidence="1" type="ORF">VIGAN_03253200</name>
</gene>
<dbReference type="EMBL" id="AP015036">
    <property type="protein sequence ID" value="BAT82503.1"/>
    <property type="molecule type" value="Genomic_DNA"/>
</dbReference>
<protein>
    <submittedName>
        <fullName evidence="1">Uncharacterized protein</fullName>
    </submittedName>
</protein>
<feature type="non-terminal residue" evidence="1">
    <location>
        <position position="72"/>
    </location>
</feature>
<reference evidence="1 2" key="1">
    <citation type="journal article" date="2015" name="Sci. Rep.">
        <title>The power of single molecule real-time sequencing technology in the de novo assembly of a eukaryotic genome.</title>
        <authorList>
            <person name="Sakai H."/>
            <person name="Naito K."/>
            <person name="Ogiso-Tanaka E."/>
            <person name="Takahashi Y."/>
            <person name="Iseki K."/>
            <person name="Muto C."/>
            <person name="Satou K."/>
            <person name="Teruya K."/>
            <person name="Shiroma A."/>
            <person name="Shimoji M."/>
            <person name="Hirano T."/>
            <person name="Itoh T."/>
            <person name="Kaga A."/>
            <person name="Tomooka N."/>
        </authorList>
    </citation>
    <scope>NUCLEOTIDE SEQUENCE [LARGE SCALE GENOMIC DNA]</scope>
    <source>
        <strain evidence="2">cv. Shumari</strain>
    </source>
</reference>
<organism evidence="1 2">
    <name type="scientific">Vigna angularis var. angularis</name>
    <dbReference type="NCBI Taxonomy" id="157739"/>
    <lineage>
        <taxon>Eukaryota</taxon>
        <taxon>Viridiplantae</taxon>
        <taxon>Streptophyta</taxon>
        <taxon>Embryophyta</taxon>
        <taxon>Tracheophyta</taxon>
        <taxon>Spermatophyta</taxon>
        <taxon>Magnoliopsida</taxon>
        <taxon>eudicotyledons</taxon>
        <taxon>Gunneridae</taxon>
        <taxon>Pentapetalae</taxon>
        <taxon>rosids</taxon>
        <taxon>fabids</taxon>
        <taxon>Fabales</taxon>
        <taxon>Fabaceae</taxon>
        <taxon>Papilionoideae</taxon>
        <taxon>50 kb inversion clade</taxon>
        <taxon>NPAAA clade</taxon>
        <taxon>indigoferoid/millettioid clade</taxon>
        <taxon>Phaseoleae</taxon>
        <taxon>Vigna</taxon>
    </lineage>
</organism>
<evidence type="ECO:0000313" key="2">
    <source>
        <dbReference type="Proteomes" id="UP000291084"/>
    </source>
</evidence>
<proteinExistence type="predicted"/>
<name>A0A0S3RPH1_PHAAN</name>